<dbReference type="PANTHER" id="PTHR38886">
    <property type="entry name" value="SESA DOMAIN-CONTAINING PROTEIN"/>
    <property type="match status" value="1"/>
</dbReference>
<feature type="compositionally biased region" description="Polar residues" evidence="2">
    <location>
        <begin position="675"/>
        <end position="687"/>
    </location>
</feature>
<reference evidence="3" key="1">
    <citation type="submission" date="2021-02" db="EMBL/GenBank/DDBJ databases">
        <title>Genome sequence Cadophora malorum strain M34.</title>
        <authorList>
            <person name="Stefanovic E."/>
            <person name="Vu D."/>
            <person name="Scully C."/>
            <person name="Dijksterhuis J."/>
            <person name="Roader J."/>
            <person name="Houbraken J."/>
        </authorList>
    </citation>
    <scope>NUCLEOTIDE SEQUENCE</scope>
    <source>
        <strain evidence="3">M34</strain>
    </source>
</reference>
<accession>A0A8H7SYK6</accession>
<dbReference type="Proteomes" id="UP000664132">
    <property type="component" value="Unassembled WGS sequence"/>
</dbReference>
<evidence type="ECO:0000256" key="1">
    <source>
        <dbReference type="SAM" id="Coils"/>
    </source>
</evidence>
<feature type="region of interest" description="Disordered" evidence="2">
    <location>
        <begin position="244"/>
        <end position="350"/>
    </location>
</feature>
<feature type="compositionally biased region" description="Basic and acidic residues" evidence="2">
    <location>
        <begin position="557"/>
        <end position="569"/>
    </location>
</feature>
<evidence type="ECO:0008006" key="5">
    <source>
        <dbReference type="Google" id="ProtNLM"/>
    </source>
</evidence>
<dbReference type="OrthoDB" id="7464126at2759"/>
<sequence length="929" mass="103896">MSFGSSIGDCILLAQLAWNTYQGARKACGEHDELTREVSSLYKVLNRLRKEVSNPESQLNKASNDKRQELEEHVAGCEGILKTMHNVLTKYNALTGEQKRGRRLWQKIKFGNGQTKDLAEIRIKLSTHTSAIMMSLKLCSLDSMGRVETALGRVEARSAMHGEQLHGIRKALHWVTANMTAVSREGSVWTSYTNDDQMFWRELRRELAKEGYRSSTLQRHKRLITNYVEELGNRGVFDDTLDLEEDSNEGNINPDDNSLVESPPVSEASDVKSSPDSHNAPYMEHTIGQSGSGSNAVDIEPQAVVSEQPFDENESSKDPSGDHDGSYQRMHASCTSHTDGDIAGQDENHNSDIPPVTTSDGEAVAVSEKVSLDFETIENTDPVMVLDEECLCVSTLDDFAGDESRTEIVPADAPRVSETAPVETISSIVPPATLEDFDSLKDISPRDILLETESYNQMTSASGSDIDAQVNQTGRDGKSPIRSVSSPPTLTKKLSVVEAEILVEEHIPADASDNHSFHAPLVVSLDPSGKIRSPYAVQIEEVLDEEFKRHTGSGELEEWHTKIPSREDSQSSVVPHDAAVSEDTSEDESINTWEEVPADEAAGAVRSEHPPPVSVEEVLDEDFSVDAHPNVSTTNATFDYHSDTGATLAWRDSAEPLAGSPTREETSSKRVRFANAQSAGQTSDLSETSWAPEDLRFIFYRETRDFNSYRELQESYQALFDEAGGGYNRVDSNRPENTTTFITHSPYTPPATIYDLQYYRVPASYFHTFWHPQRVPIYLHGNVFDGISLTNWIYNWTTYTFRDSSYHMNAVQRFGTTVVKLGSALSDIEHAKPAVKANLPKDLYDESGALWADLENILNDIMSEAEDRLESSKKGGRLEVYFVNQFCHELIAGKRFYQQIDRFLKKTEAWCKKARFHPDFIMLWELWES</sequence>
<gene>
    <name evidence="3" type="ORF">IFR04_014980</name>
</gene>
<dbReference type="AlphaFoldDB" id="A0A8H7SYK6"/>
<feature type="compositionally biased region" description="Polar residues" evidence="2">
    <location>
        <begin position="249"/>
        <end position="260"/>
    </location>
</feature>
<organism evidence="3 4">
    <name type="scientific">Cadophora malorum</name>
    <dbReference type="NCBI Taxonomy" id="108018"/>
    <lineage>
        <taxon>Eukaryota</taxon>
        <taxon>Fungi</taxon>
        <taxon>Dikarya</taxon>
        <taxon>Ascomycota</taxon>
        <taxon>Pezizomycotina</taxon>
        <taxon>Leotiomycetes</taxon>
        <taxon>Helotiales</taxon>
        <taxon>Ploettnerulaceae</taxon>
        <taxon>Cadophora</taxon>
    </lineage>
</organism>
<feature type="compositionally biased region" description="Basic and acidic residues" evidence="2">
    <location>
        <begin position="314"/>
        <end position="326"/>
    </location>
</feature>
<dbReference type="PANTHER" id="PTHR38886:SF1">
    <property type="entry name" value="NACHT-NTPASE AND P-LOOP NTPASES N-TERMINAL DOMAIN-CONTAINING PROTEIN"/>
    <property type="match status" value="1"/>
</dbReference>
<keyword evidence="1" id="KW-0175">Coiled coil</keyword>
<feature type="region of interest" description="Disordered" evidence="2">
    <location>
        <begin position="553"/>
        <end position="591"/>
    </location>
</feature>
<feature type="coiled-coil region" evidence="1">
    <location>
        <begin position="31"/>
        <end position="65"/>
    </location>
</feature>
<keyword evidence="4" id="KW-1185">Reference proteome</keyword>
<dbReference type="EMBL" id="JAFJYH010000430">
    <property type="protein sequence ID" value="KAG4411889.1"/>
    <property type="molecule type" value="Genomic_DNA"/>
</dbReference>
<evidence type="ECO:0000256" key="2">
    <source>
        <dbReference type="SAM" id="MobiDB-lite"/>
    </source>
</evidence>
<feature type="compositionally biased region" description="Polar residues" evidence="2">
    <location>
        <begin position="459"/>
        <end position="474"/>
    </location>
</feature>
<evidence type="ECO:0000313" key="3">
    <source>
        <dbReference type="EMBL" id="KAG4411889.1"/>
    </source>
</evidence>
<feature type="region of interest" description="Disordered" evidence="2">
    <location>
        <begin position="459"/>
        <end position="487"/>
    </location>
</feature>
<comment type="caution">
    <text evidence="3">The sequence shown here is derived from an EMBL/GenBank/DDBJ whole genome shotgun (WGS) entry which is preliminary data.</text>
</comment>
<proteinExistence type="predicted"/>
<name>A0A8H7SYK6_9HELO</name>
<evidence type="ECO:0000313" key="4">
    <source>
        <dbReference type="Proteomes" id="UP000664132"/>
    </source>
</evidence>
<protein>
    <recommendedName>
        <fullName evidence="5">Fungal N-terminal domain-containing protein</fullName>
    </recommendedName>
</protein>
<feature type="region of interest" description="Disordered" evidence="2">
    <location>
        <begin position="652"/>
        <end position="687"/>
    </location>
</feature>